<name>Q5C2M7_SCHJA</name>
<evidence type="ECO:0000313" key="2">
    <source>
        <dbReference type="EMBL" id="AAX26098.1"/>
    </source>
</evidence>
<feature type="transmembrane region" description="Helical" evidence="1">
    <location>
        <begin position="6"/>
        <end position="30"/>
    </location>
</feature>
<sequence length="63" mass="7261">MTRSIFAFFSGSGIIISYNMCVDICFLLFVNTYLDSCILSYLHHLYIHKGVFNVILNTLLNCF</sequence>
<organism evidence="2">
    <name type="scientific">Schistosoma japonicum</name>
    <name type="common">Blood fluke</name>
    <dbReference type="NCBI Taxonomy" id="6182"/>
    <lineage>
        <taxon>Eukaryota</taxon>
        <taxon>Metazoa</taxon>
        <taxon>Spiralia</taxon>
        <taxon>Lophotrochozoa</taxon>
        <taxon>Platyhelminthes</taxon>
        <taxon>Trematoda</taxon>
        <taxon>Digenea</taxon>
        <taxon>Strigeidida</taxon>
        <taxon>Schistosomatoidea</taxon>
        <taxon>Schistosomatidae</taxon>
        <taxon>Schistosoma</taxon>
    </lineage>
</organism>
<proteinExistence type="evidence at transcript level"/>
<evidence type="ECO:0000256" key="1">
    <source>
        <dbReference type="SAM" id="Phobius"/>
    </source>
</evidence>
<keyword evidence="1" id="KW-0812">Transmembrane</keyword>
<keyword evidence="1" id="KW-0472">Membrane</keyword>
<protein>
    <submittedName>
        <fullName evidence="2">Uncharacterized protein</fullName>
    </submittedName>
</protein>
<reference evidence="2" key="1">
    <citation type="submission" date="2005-03" db="EMBL/GenBank/DDBJ databases">
        <authorList>
            <person name="Han Z."/>
        </authorList>
    </citation>
    <scope>NUCLEOTIDE SEQUENCE</scope>
</reference>
<accession>Q5C2M7</accession>
<reference evidence="2" key="2">
    <citation type="journal article" date="2006" name="PLoS Pathog.">
        <title>New perspectives on host-parasite interplay by comparative transcriptomic and proteomic analyses of Schistosoma japonicum.</title>
        <authorList>
            <person name="Liu F."/>
            <person name="Lu J."/>
            <person name="Hu W."/>
            <person name="Wang S.Y."/>
            <person name="Cui S.J."/>
            <person name="Chi M."/>
            <person name="Yan Q."/>
            <person name="Wang X.R."/>
            <person name="Song H.D."/>
            <person name="Xu X.N."/>
            <person name="Wang J.J."/>
            <person name="Zhang X.L."/>
            <person name="Zhang X."/>
            <person name="Wang Z.Q."/>
            <person name="Xue C.L."/>
            <person name="Brindley P.J."/>
            <person name="McManus D.P."/>
            <person name="Yang P.Y."/>
            <person name="Feng Z."/>
            <person name="Chen Z."/>
            <person name="Han Z.G."/>
        </authorList>
    </citation>
    <scope>NUCLEOTIDE SEQUENCE</scope>
</reference>
<dbReference type="AlphaFoldDB" id="Q5C2M7"/>
<dbReference type="EMBL" id="AY810209">
    <property type="protein sequence ID" value="AAX26098.1"/>
    <property type="molecule type" value="mRNA"/>
</dbReference>
<keyword evidence="1" id="KW-1133">Transmembrane helix</keyword>